<dbReference type="GO" id="GO:0046872">
    <property type="term" value="F:metal ion binding"/>
    <property type="evidence" value="ECO:0007669"/>
    <property type="project" value="UniProtKB-UniRule"/>
</dbReference>
<keyword evidence="4 10" id="KW-0808">Transferase</keyword>
<dbReference type="EMBL" id="JAAAMI010000004">
    <property type="protein sequence ID" value="NDV43764.1"/>
    <property type="molecule type" value="Genomic_DNA"/>
</dbReference>
<dbReference type="AlphaFoldDB" id="A0A6I5KS73"/>
<feature type="binding site" evidence="11">
    <location>
        <position position="182"/>
    </location>
    <ligand>
        <name>Mg(2+)</name>
        <dbReference type="ChEBI" id="CHEBI:18420"/>
    </ligand>
</feature>
<evidence type="ECO:0000256" key="4">
    <source>
        <dbReference type="ARBA" id="ARBA00022679"/>
    </source>
</evidence>
<evidence type="ECO:0000256" key="1">
    <source>
        <dbReference type="ARBA" id="ARBA00011955"/>
    </source>
</evidence>
<keyword evidence="3 10" id="KW-0285">Flavoprotein</keyword>
<dbReference type="GO" id="GO:0016740">
    <property type="term" value="F:transferase activity"/>
    <property type="evidence" value="ECO:0007669"/>
    <property type="project" value="UniProtKB-UniRule"/>
</dbReference>
<evidence type="ECO:0000256" key="7">
    <source>
        <dbReference type="ARBA" id="ARBA00022842"/>
    </source>
</evidence>
<keyword evidence="6 10" id="KW-0274">FAD</keyword>
<dbReference type="PANTHER" id="PTHR30040">
    <property type="entry name" value="THIAMINE BIOSYNTHESIS LIPOPROTEIN APBE"/>
    <property type="match status" value="1"/>
</dbReference>
<comment type="caution">
    <text evidence="12">The sequence shown here is derived from an EMBL/GenBank/DDBJ whole genome shotgun (WGS) entry which is preliminary data.</text>
</comment>
<evidence type="ECO:0000256" key="8">
    <source>
        <dbReference type="ARBA" id="ARBA00031306"/>
    </source>
</evidence>
<sequence length="345" mass="38026">MKNILSCAVLFLLVVVAYPGVVEESQSDTISKLQVFQRTLKLMGSRFDLTVVAENQAKGEEYLDMAIAEITRIERLISSWDPNSQTSMINKNAGVAPVKVDRELFNLIERAIKISKLTQGAFDISYASMDRIWKFDGSVMEMPSEEAIKQSVAKVGYQNIEMDPENSTVFLKKEGMKIGFGAIGKGYAADMAKALLLKNGVFSGIINASGDLNAWGTQPDGKDWMVAIVNPLNKEKVFSWLPVRDQAVVTSGNYEKFIILNGERYTHIIDPRTGYPSKGVRSATIFTKNAELADALATSIFVMGVETGVDFVNQLKGVECIIVDDDNKIITSENITLKGIENQSK</sequence>
<feature type="binding site" evidence="11">
    <location>
        <position position="294"/>
    </location>
    <ligand>
        <name>Mg(2+)</name>
        <dbReference type="ChEBI" id="CHEBI:18420"/>
    </ligand>
</feature>
<keyword evidence="5 10" id="KW-0479">Metal-binding</keyword>
<comment type="catalytic activity">
    <reaction evidence="9 10">
        <text>L-threonyl-[protein] + FAD = FMN-L-threonyl-[protein] + AMP + H(+)</text>
        <dbReference type="Rhea" id="RHEA:36847"/>
        <dbReference type="Rhea" id="RHEA-COMP:11060"/>
        <dbReference type="Rhea" id="RHEA-COMP:11061"/>
        <dbReference type="ChEBI" id="CHEBI:15378"/>
        <dbReference type="ChEBI" id="CHEBI:30013"/>
        <dbReference type="ChEBI" id="CHEBI:57692"/>
        <dbReference type="ChEBI" id="CHEBI:74257"/>
        <dbReference type="ChEBI" id="CHEBI:456215"/>
        <dbReference type="EC" id="2.7.1.180"/>
    </reaction>
</comment>
<keyword evidence="7 10" id="KW-0460">Magnesium</keyword>
<reference evidence="12 13" key="1">
    <citation type="submission" date="2020-01" db="EMBL/GenBank/DDBJ databases">
        <title>Muricauda sediminis sp.nov. 40Bstr401.</title>
        <authorList>
            <person name="Xue Z."/>
            <person name="Zhu S."/>
            <person name="Ren N."/>
            <person name="Chen T."/>
            <person name="Chen X."/>
            <person name="Chen J."/>
            <person name="Yang J."/>
        </authorList>
    </citation>
    <scope>NUCLEOTIDE SEQUENCE [LARGE SCALE GENOMIC DNA]</scope>
    <source>
        <strain evidence="12 13">40Bstr401</strain>
    </source>
</reference>
<organism evidence="12 13">
    <name type="scientific">Flagellimonas sediminis</name>
    <dbReference type="NCBI Taxonomy" id="2696468"/>
    <lineage>
        <taxon>Bacteria</taxon>
        <taxon>Pseudomonadati</taxon>
        <taxon>Bacteroidota</taxon>
        <taxon>Flavobacteriia</taxon>
        <taxon>Flavobacteriales</taxon>
        <taxon>Flavobacteriaceae</taxon>
        <taxon>Flagellimonas</taxon>
    </lineage>
</organism>
<comment type="cofactor">
    <cofactor evidence="11">
        <name>Mg(2+)</name>
        <dbReference type="ChEBI" id="CHEBI:18420"/>
    </cofactor>
    <cofactor evidence="11">
        <name>Mn(2+)</name>
        <dbReference type="ChEBI" id="CHEBI:29035"/>
    </cofactor>
    <text evidence="11">Magnesium. Can also use manganese.</text>
</comment>
<evidence type="ECO:0000313" key="13">
    <source>
        <dbReference type="Proteomes" id="UP000468707"/>
    </source>
</evidence>
<comment type="similarity">
    <text evidence="10">Belongs to the ApbE family.</text>
</comment>
<gene>
    <name evidence="12" type="ORF">GTK07_10550</name>
</gene>
<evidence type="ECO:0000256" key="10">
    <source>
        <dbReference type="PIRNR" id="PIRNR006268"/>
    </source>
</evidence>
<dbReference type="EC" id="2.7.1.180" evidence="1 10"/>
<evidence type="ECO:0000256" key="9">
    <source>
        <dbReference type="ARBA" id="ARBA00048540"/>
    </source>
</evidence>
<dbReference type="RefSeq" id="WP_163635206.1">
    <property type="nucleotide sequence ID" value="NZ_JAAAMI010000004.1"/>
</dbReference>
<feature type="binding site" evidence="11">
    <location>
        <position position="298"/>
    </location>
    <ligand>
        <name>Mg(2+)</name>
        <dbReference type="ChEBI" id="CHEBI:18420"/>
    </ligand>
</feature>
<evidence type="ECO:0000256" key="3">
    <source>
        <dbReference type="ARBA" id="ARBA00022630"/>
    </source>
</evidence>
<evidence type="ECO:0000256" key="2">
    <source>
        <dbReference type="ARBA" id="ARBA00016337"/>
    </source>
</evidence>
<accession>A0A6I5KS73</accession>
<protein>
    <recommendedName>
        <fullName evidence="2 10">FAD:protein FMN transferase</fullName>
        <ecNumber evidence="1 10">2.7.1.180</ecNumber>
    </recommendedName>
    <alternativeName>
        <fullName evidence="8 10">Flavin transferase</fullName>
    </alternativeName>
</protein>
<evidence type="ECO:0000256" key="11">
    <source>
        <dbReference type="PIRSR" id="PIRSR006268-2"/>
    </source>
</evidence>
<proteinExistence type="inferred from homology"/>
<dbReference type="PANTHER" id="PTHR30040:SF2">
    <property type="entry name" value="FAD:PROTEIN FMN TRANSFERASE"/>
    <property type="match status" value="1"/>
</dbReference>
<dbReference type="Pfam" id="PF02424">
    <property type="entry name" value="ApbE"/>
    <property type="match status" value="1"/>
</dbReference>
<keyword evidence="13" id="KW-1185">Reference proteome</keyword>
<evidence type="ECO:0000313" key="12">
    <source>
        <dbReference type="EMBL" id="NDV43764.1"/>
    </source>
</evidence>
<dbReference type="SUPFAM" id="SSF143631">
    <property type="entry name" value="ApbE-like"/>
    <property type="match status" value="1"/>
</dbReference>
<evidence type="ECO:0000256" key="5">
    <source>
        <dbReference type="ARBA" id="ARBA00022723"/>
    </source>
</evidence>
<evidence type="ECO:0000256" key="6">
    <source>
        <dbReference type="ARBA" id="ARBA00022827"/>
    </source>
</evidence>
<dbReference type="Proteomes" id="UP000468707">
    <property type="component" value="Unassembled WGS sequence"/>
</dbReference>
<dbReference type="PIRSF" id="PIRSF006268">
    <property type="entry name" value="ApbE"/>
    <property type="match status" value="1"/>
</dbReference>
<dbReference type="InterPro" id="IPR003374">
    <property type="entry name" value="ApbE-like_sf"/>
</dbReference>
<name>A0A6I5KS73_9FLAO</name>
<dbReference type="Gene3D" id="3.10.520.10">
    <property type="entry name" value="ApbE-like domains"/>
    <property type="match status" value="1"/>
</dbReference>
<dbReference type="InterPro" id="IPR024932">
    <property type="entry name" value="ApbE"/>
</dbReference>